<dbReference type="CDD" id="cd00157">
    <property type="entry name" value="Rho"/>
    <property type="match status" value="1"/>
</dbReference>
<dbReference type="SMART" id="SM00173">
    <property type="entry name" value="RAS"/>
    <property type="match status" value="1"/>
</dbReference>
<dbReference type="PROSITE" id="PS51421">
    <property type="entry name" value="RAS"/>
    <property type="match status" value="1"/>
</dbReference>
<accession>A0A8S3ZA65</accession>
<proteinExistence type="inferred from homology"/>
<evidence type="ECO:0000256" key="3">
    <source>
        <dbReference type="ARBA" id="ARBA00023134"/>
    </source>
</evidence>
<protein>
    <recommendedName>
        <fullName evidence="6">Cell division control protein 42 homolog</fullName>
    </recommendedName>
</protein>
<dbReference type="PROSITE" id="PS51419">
    <property type="entry name" value="RAB"/>
    <property type="match status" value="1"/>
</dbReference>
<dbReference type="PRINTS" id="PR00449">
    <property type="entry name" value="RASTRNSFRMNG"/>
</dbReference>
<keyword evidence="3" id="KW-0342">GTP-binding</keyword>
<reference evidence="4" key="1">
    <citation type="submission" date="2021-04" db="EMBL/GenBank/DDBJ databases">
        <authorList>
            <consortium name="Molecular Ecology Group"/>
        </authorList>
    </citation>
    <scope>NUCLEOTIDE SEQUENCE</scope>
</reference>
<dbReference type="GO" id="GO:0005525">
    <property type="term" value="F:GTP binding"/>
    <property type="evidence" value="ECO:0007669"/>
    <property type="project" value="UniProtKB-KW"/>
</dbReference>
<evidence type="ECO:0000256" key="1">
    <source>
        <dbReference type="ARBA" id="ARBA00010142"/>
    </source>
</evidence>
<dbReference type="InterPro" id="IPR027417">
    <property type="entry name" value="P-loop_NTPase"/>
</dbReference>
<dbReference type="Proteomes" id="UP000678393">
    <property type="component" value="Unassembled WGS sequence"/>
</dbReference>
<gene>
    <name evidence="4" type="ORF">CUNI_LOCUS9524</name>
</gene>
<dbReference type="Gene3D" id="3.40.50.300">
    <property type="entry name" value="P-loop containing nucleotide triphosphate hydrolases"/>
    <property type="match status" value="1"/>
</dbReference>
<dbReference type="EMBL" id="CAJHNH020001665">
    <property type="protein sequence ID" value="CAG5123966.1"/>
    <property type="molecule type" value="Genomic_DNA"/>
</dbReference>
<dbReference type="InterPro" id="IPR005225">
    <property type="entry name" value="Small_GTP-bd"/>
</dbReference>
<evidence type="ECO:0000313" key="4">
    <source>
        <dbReference type="EMBL" id="CAG5123966.1"/>
    </source>
</evidence>
<evidence type="ECO:0000313" key="5">
    <source>
        <dbReference type="Proteomes" id="UP000678393"/>
    </source>
</evidence>
<evidence type="ECO:0000256" key="2">
    <source>
        <dbReference type="ARBA" id="ARBA00022741"/>
    </source>
</evidence>
<organism evidence="4 5">
    <name type="scientific">Candidula unifasciata</name>
    <dbReference type="NCBI Taxonomy" id="100452"/>
    <lineage>
        <taxon>Eukaryota</taxon>
        <taxon>Metazoa</taxon>
        <taxon>Spiralia</taxon>
        <taxon>Lophotrochozoa</taxon>
        <taxon>Mollusca</taxon>
        <taxon>Gastropoda</taxon>
        <taxon>Heterobranchia</taxon>
        <taxon>Euthyneura</taxon>
        <taxon>Panpulmonata</taxon>
        <taxon>Eupulmonata</taxon>
        <taxon>Stylommatophora</taxon>
        <taxon>Helicina</taxon>
        <taxon>Helicoidea</taxon>
        <taxon>Geomitridae</taxon>
        <taxon>Candidula</taxon>
    </lineage>
</organism>
<dbReference type="InterPro" id="IPR003578">
    <property type="entry name" value="Small_GTPase_Rho"/>
</dbReference>
<dbReference type="PANTHER" id="PTHR24072">
    <property type="entry name" value="RHO FAMILY GTPASE"/>
    <property type="match status" value="1"/>
</dbReference>
<dbReference type="GO" id="GO:0007264">
    <property type="term" value="P:small GTPase-mediated signal transduction"/>
    <property type="evidence" value="ECO:0007669"/>
    <property type="project" value="InterPro"/>
</dbReference>
<dbReference type="InterPro" id="IPR001806">
    <property type="entry name" value="Small_GTPase"/>
</dbReference>
<dbReference type="PROSITE" id="PS51420">
    <property type="entry name" value="RHO"/>
    <property type="match status" value="1"/>
</dbReference>
<dbReference type="GO" id="GO:0003924">
    <property type="term" value="F:GTPase activity"/>
    <property type="evidence" value="ECO:0007669"/>
    <property type="project" value="InterPro"/>
</dbReference>
<dbReference type="FunFam" id="3.40.50.300:FF:001179">
    <property type="entry name" value="Rho family GTPase"/>
    <property type="match status" value="1"/>
</dbReference>
<dbReference type="OrthoDB" id="8830751at2759"/>
<keyword evidence="2" id="KW-0547">Nucleotide-binding</keyword>
<comment type="similarity">
    <text evidence="1">Belongs to the small GTPase superfamily. Rho family.</text>
</comment>
<comment type="caution">
    <text evidence="4">The sequence shown here is derived from an EMBL/GenBank/DDBJ whole genome shotgun (WGS) entry which is preliminary data.</text>
</comment>
<dbReference type="SMART" id="SM00174">
    <property type="entry name" value="RHO"/>
    <property type="match status" value="1"/>
</dbReference>
<dbReference type="Pfam" id="PF00071">
    <property type="entry name" value="Ras"/>
    <property type="match status" value="1"/>
</dbReference>
<evidence type="ECO:0008006" key="6">
    <source>
        <dbReference type="Google" id="ProtNLM"/>
    </source>
</evidence>
<dbReference type="SMART" id="SM00175">
    <property type="entry name" value="RAB"/>
    <property type="match status" value="1"/>
</dbReference>
<sequence>MTDRRGPEKFIKCVVVGDGAVGKTCLLMSYATNKFPSEYVPTVFDNYVVTVTIKETPYQLGLFDTAGQEEYLSLRILSYPETSIFLVCFSVVMPESLKHVESKWVPEILHSVPHAPFILVGTQCDLRDDETTKLKLQKRRQRALSTEEGQRMAKKLGADCYVECSALSRQGLKDVFDEALLSVLEPRHTEPEKKRKKHHCLIL</sequence>
<keyword evidence="5" id="KW-1185">Reference proteome</keyword>
<name>A0A8S3ZA65_9EUPU</name>
<dbReference type="SUPFAM" id="SSF52540">
    <property type="entry name" value="P-loop containing nucleoside triphosphate hydrolases"/>
    <property type="match status" value="1"/>
</dbReference>
<dbReference type="AlphaFoldDB" id="A0A8S3ZA65"/>
<dbReference type="NCBIfam" id="TIGR00231">
    <property type="entry name" value="small_GTP"/>
    <property type="match status" value="1"/>
</dbReference>